<keyword evidence="1" id="KW-1133">Transmembrane helix</keyword>
<organism evidence="2">
    <name type="scientific">Aureimonas frigidaquae</name>
    <dbReference type="NCBI Taxonomy" id="424757"/>
    <lineage>
        <taxon>Bacteria</taxon>
        <taxon>Pseudomonadati</taxon>
        <taxon>Pseudomonadota</taxon>
        <taxon>Alphaproteobacteria</taxon>
        <taxon>Hyphomicrobiales</taxon>
        <taxon>Aurantimonadaceae</taxon>
        <taxon>Aureimonas</taxon>
    </lineage>
</organism>
<sequence length="79" mass="8467">MTQRMTKSVTIALVIVMIIALGGWILQWQLADDETAEAESCGLAASMLERGTTEDGTPLSDADRARITAELANCDTNLP</sequence>
<reference evidence="2" key="1">
    <citation type="journal article" date="2015" name="Proc. Natl. Acad. Sci. U.S.A.">
        <title>Bacterial clade with the ribosomal RNA operon on a small plasmid rather than the chromosome.</title>
        <authorList>
            <person name="Anda M."/>
            <person name="Ohtsubo Y."/>
            <person name="Okubo T."/>
            <person name="Sugawara M."/>
            <person name="Nagata Y."/>
            <person name="Tsuda M."/>
            <person name="Minamisawa K."/>
            <person name="Mitsui H."/>
        </authorList>
    </citation>
    <scope>NUCLEOTIDE SEQUENCE</scope>
    <source>
        <strain evidence="2">JCM 14755</strain>
    </source>
</reference>
<dbReference type="EMBL" id="LC066377">
    <property type="protein sequence ID" value="BAT28772.1"/>
    <property type="molecule type" value="Genomic_DNA"/>
</dbReference>
<proteinExistence type="predicted"/>
<evidence type="ECO:0000313" key="2">
    <source>
        <dbReference type="EMBL" id="BAT28772.1"/>
    </source>
</evidence>
<protein>
    <submittedName>
        <fullName evidence="2">4-hydroxy-tetrahydrodipicolinate synthase</fullName>
    </submittedName>
</protein>
<accession>A0A0P0Z3S8</accession>
<keyword evidence="1" id="KW-0812">Transmembrane</keyword>
<evidence type="ECO:0000256" key="1">
    <source>
        <dbReference type="SAM" id="Phobius"/>
    </source>
</evidence>
<name>A0A0P0Z3S8_9HYPH</name>
<feature type="transmembrane region" description="Helical" evidence="1">
    <location>
        <begin position="9"/>
        <end position="26"/>
    </location>
</feature>
<keyword evidence="1" id="KW-0472">Membrane</keyword>
<dbReference type="AlphaFoldDB" id="A0A0P0Z3S8"/>